<keyword evidence="7" id="KW-0539">Nucleus</keyword>
<dbReference type="Pfam" id="PF26138">
    <property type="entry name" value="DUF8040"/>
    <property type="match status" value="1"/>
</dbReference>
<name>A0A9W6TSJ4_9STRA</name>
<dbReference type="GO" id="GO:0046872">
    <property type="term" value="F:metal ion binding"/>
    <property type="evidence" value="ECO:0007669"/>
    <property type="project" value="UniProtKB-KW"/>
</dbReference>
<evidence type="ECO:0000313" key="11">
    <source>
        <dbReference type="EMBL" id="GMF18388.1"/>
    </source>
</evidence>
<dbReference type="Pfam" id="PF13359">
    <property type="entry name" value="DDE_Tnp_4"/>
    <property type="match status" value="1"/>
</dbReference>
<evidence type="ECO:0000259" key="10">
    <source>
        <dbReference type="Pfam" id="PF26138"/>
    </source>
</evidence>
<proteinExistence type="inferred from homology"/>
<reference evidence="11" key="1">
    <citation type="submission" date="2023-04" db="EMBL/GenBank/DDBJ databases">
        <title>Phytophthora fragariaefolia NBRC 109709.</title>
        <authorList>
            <person name="Ichikawa N."/>
            <person name="Sato H."/>
            <person name="Tonouchi N."/>
        </authorList>
    </citation>
    <scope>NUCLEOTIDE SEQUENCE</scope>
    <source>
        <strain evidence="11">NBRC 109709</strain>
    </source>
</reference>
<accession>A0A9W6TSJ4</accession>
<dbReference type="GO" id="GO:0016787">
    <property type="term" value="F:hydrolase activity"/>
    <property type="evidence" value="ECO:0007669"/>
    <property type="project" value="UniProtKB-KW"/>
</dbReference>
<feature type="region of interest" description="Disordered" evidence="8">
    <location>
        <begin position="324"/>
        <end position="361"/>
    </location>
</feature>
<evidence type="ECO:0000313" key="12">
    <source>
        <dbReference type="Proteomes" id="UP001165121"/>
    </source>
</evidence>
<dbReference type="OrthoDB" id="129044at2759"/>
<dbReference type="InterPro" id="IPR027806">
    <property type="entry name" value="HARBI1_dom"/>
</dbReference>
<keyword evidence="4" id="KW-0540">Nuclease</keyword>
<evidence type="ECO:0000259" key="9">
    <source>
        <dbReference type="Pfam" id="PF13359"/>
    </source>
</evidence>
<dbReference type="PANTHER" id="PTHR22930">
    <property type="match status" value="1"/>
</dbReference>
<organism evidence="11 12">
    <name type="scientific">Phytophthora fragariaefolia</name>
    <dbReference type="NCBI Taxonomy" id="1490495"/>
    <lineage>
        <taxon>Eukaryota</taxon>
        <taxon>Sar</taxon>
        <taxon>Stramenopiles</taxon>
        <taxon>Oomycota</taxon>
        <taxon>Peronosporomycetes</taxon>
        <taxon>Peronosporales</taxon>
        <taxon>Peronosporaceae</taxon>
        <taxon>Phytophthora</taxon>
    </lineage>
</organism>
<comment type="cofactor">
    <cofactor evidence="1">
        <name>a divalent metal cation</name>
        <dbReference type="ChEBI" id="CHEBI:60240"/>
    </cofactor>
</comment>
<evidence type="ECO:0000256" key="7">
    <source>
        <dbReference type="ARBA" id="ARBA00023242"/>
    </source>
</evidence>
<comment type="similarity">
    <text evidence="3">Belongs to the HARBI1 family.</text>
</comment>
<gene>
    <name evidence="11" type="ORF">Pfra01_000159200</name>
</gene>
<dbReference type="Proteomes" id="UP001165121">
    <property type="component" value="Unassembled WGS sequence"/>
</dbReference>
<evidence type="ECO:0000256" key="8">
    <source>
        <dbReference type="SAM" id="MobiDB-lite"/>
    </source>
</evidence>
<keyword evidence="5" id="KW-0479">Metal-binding</keyword>
<evidence type="ECO:0000256" key="5">
    <source>
        <dbReference type="ARBA" id="ARBA00022723"/>
    </source>
</evidence>
<comment type="subcellular location">
    <subcellularLocation>
        <location evidence="2">Nucleus</location>
    </subcellularLocation>
</comment>
<evidence type="ECO:0000256" key="2">
    <source>
        <dbReference type="ARBA" id="ARBA00004123"/>
    </source>
</evidence>
<dbReference type="GO" id="GO:0004518">
    <property type="term" value="F:nuclease activity"/>
    <property type="evidence" value="ECO:0007669"/>
    <property type="project" value="UniProtKB-KW"/>
</dbReference>
<dbReference type="AlphaFoldDB" id="A0A9W6TSJ4"/>
<feature type="compositionally biased region" description="Acidic residues" evidence="8">
    <location>
        <begin position="325"/>
        <end position="340"/>
    </location>
</feature>
<comment type="caution">
    <text evidence="11">The sequence shown here is derived from an EMBL/GenBank/DDBJ whole genome shotgun (WGS) entry which is preliminary data.</text>
</comment>
<evidence type="ECO:0000256" key="1">
    <source>
        <dbReference type="ARBA" id="ARBA00001968"/>
    </source>
</evidence>
<feature type="domain" description="DDE Tnp4" evidence="9">
    <location>
        <begin position="171"/>
        <end position="315"/>
    </location>
</feature>
<evidence type="ECO:0000256" key="4">
    <source>
        <dbReference type="ARBA" id="ARBA00022722"/>
    </source>
</evidence>
<dbReference type="InterPro" id="IPR045249">
    <property type="entry name" value="HARBI1-like"/>
</dbReference>
<evidence type="ECO:0000256" key="3">
    <source>
        <dbReference type="ARBA" id="ARBA00006958"/>
    </source>
</evidence>
<evidence type="ECO:0000256" key="6">
    <source>
        <dbReference type="ARBA" id="ARBA00022801"/>
    </source>
</evidence>
<sequence>MSEDANALPPAEDEAGEDEAVARVLALVAGYYGGLYFDKQPLHTSVLQGSDWVAELMEGNPTRMFSSYRMTKPVFRRFCTALSRADPETPWSRVSVEEKAAIFLYCVSKNASNSDLQERFQHSGETIYRYVLNVLCNMASKYLVQPNGASRLLQNEPKYAGQFDQCRLAFDGTHILAYVPSEKAKPFRDRTGKLSQNVFAACTFDMQFAYVLSGWEAADSTVLADARLKGFSTPPGLFDLGDARYGLTTEVMTPYRGVRPQNYKELYNLRHAQARNVIERTFGVLKRRFPILKQPPEYSVETQAKIVRACCVLHNFIRIQKDLPDDPDGELKEEDDDDEPDVFRASYPESHSSGSYQQASNLRDQLAQNMWDSYVVFQRR</sequence>
<dbReference type="PANTHER" id="PTHR22930:SF259">
    <property type="entry name" value="OS08G0106900 PROTEIN"/>
    <property type="match status" value="1"/>
</dbReference>
<dbReference type="EMBL" id="BSXT01000128">
    <property type="protein sequence ID" value="GMF18388.1"/>
    <property type="molecule type" value="Genomic_DNA"/>
</dbReference>
<keyword evidence="6" id="KW-0378">Hydrolase</keyword>
<protein>
    <submittedName>
        <fullName evidence="11">Unnamed protein product</fullName>
    </submittedName>
</protein>
<feature type="domain" description="DUF8040" evidence="10">
    <location>
        <begin position="44"/>
        <end position="138"/>
    </location>
</feature>
<dbReference type="InterPro" id="IPR058353">
    <property type="entry name" value="DUF8040"/>
</dbReference>
<dbReference type="GO" id="GO:0005634">
    <property type="term" value="C:nucleus"/>
    <property type="evidence" value="ECO:0007669"/>
    <property type="project" value="UniProtKB-SubCell"/>
</dbReference>
<keyword evidence="12" id="KW-1185">Reference proteome</keyword>
<feature type="compositionally biased region" description="Polar residues" evidence="8">
    <location>
        <begin position="349"/>
        <end position="361"/>
    </location>
</feature>